<evidence type="ECO:0000259" key="1">
    <source>
        <dbReference type="Pfam" id="PF11738"/>
    </source>
</evidence>
<dbReference type="Pfam" id="PF11738">
    <property type="entry name" value="DUF3298"/>
    <property type="match status" value="1"/>
</dbReference>
<organism evidence="3">
    <name type="scientific">Fervidobacterium pennivorans</name>
    <dbReference type="NCBI Taxonomy" id="93466"/>
    <lineage>
        <taxon>Bacteria</taxon>
        <taxon>Thermotogati</taxon>
        <taxon>Thermotogota</taxon>
        <taxon>Thermotogae</taxon>
        <taxon>Thermotogales</taxon>
        <taxon>Fervidobacteriaceae</taxon>
        <taxon>Fervidobacterium</taxon>
    </lineage>
</organism>
<feature type="domain" description="Deacetylase PdaC" evidence="2">
    <location>
        <begin position="38"/>
        <end position="130"/>
    </location>
</feature>
<dbReference type="InterPro" id="IPR037126">
    <property type="entry name" value="PdaC/RsiV-like_sf"/>
</dbReference>
<sequence length="236" mass="27501">MENKFDSRLIVLALLFLLAITVYLLRMRAEVVELVETKTETEFVKIHIQIPRFRNTNNLDFENSLNSKIEEKVRNIIEEVKAAAHQAAEDGTLRTKHEVYISTEMKFKSKDFVSLVIYYYTFTGGAHGITTFDSYNIDLKNSQLLTLKDIFSETCNYEKTIKDFITKQIISRKEEFFPEAVEYINNDDISKRAFTITKESLQIYYEDYEIAPHSTGLPVFEIPLSPLKPCLRVRID</sequence>
<dbReference type="InterPro" id="IPR021729">
    <property type="entry name" value="DUF3298"/>
</dbReference>
<dbReference type="Pfam" id="PF13739">
    <property type="entry name" value="PdaC"/>
    <property type="match status" value="1"/>
</dbReference>
<evidence type="ECO:0000313" key="3">
    <source>
        <dbReference type="EMBL" id="HGQ77521.1"/>
    </source>
</evidence>
<dbReference type="AlphaFoldDB" id="A0A7V4CNL8"/>
<accession>A0A7V4CNL8</accession>
<name>A0A7V4CNL8_FERPE</name>
<evidence type="ECO:0000259" key="2">
    <source>
        <dbReference type="Pfam" id="PF13739"/>
    </source>
</evidence>
<proteinExistence type="predicted"/>
<dbReference type="EMBL" id="DTBH01000137">
    <property type="protein sequence ID" value="HGQ77521.1"/>
    <property type="molecule type" value="Genomic_DNA"/>
</dbReference>
<dbReference type="InterPro" id="IPR025303">
    <property type="entry name" value="PdaC"/>
</dbReference>
<comment type="caution">
    <text evidence="3">The sequence shown here is derived from an EMBL/GenBank/DDBJ whole genome shotgun (WGS) entry which is preliminary data.</text>
</comment>
<reference evidence="3" key="1">
    <citation type="journal article" date="2020" name="mSystems">
        <title>Genome- and Community-Level Interaction Insights into Carbon Utilization and Element Cycling Functions of Hydrothermarchaeota in Hydrothermal Sediment.</title>
        <authorList>
            <person name="Zhou Z."/>
            <person name="Liu Y."/>
            <person name="Xu W."/>
            <person name="Pan J."/>
            <person name="Luo Z.H."/>
            <person name="Li M."/>
        </authorList>
    </citation>
    <scope>NUCLEOTIDE SEQUENCE [LARGE SCALE GENOMIC DNA]</scope>
    <source>
        <strain evidence="3">SpSt-640</strain>
    </source>
</reference>
<gene>
    <name evidence="3" type="ORF">ENU12_06425</name>
</gene>
<dbReference type="Gene3D" id="3.90.640.20">
    <property type="entry name" value="Heat-shock cognate protein, ATPase"/>
    <property type="match status" value="1"/>
</dbReference>
<dbReference type="Gene3D" id="3.30.565.40">
    <property type="entry name" value="Fervidobacterium nodosum Rt17-B1 like"/>
    <property type="match status" value="1"/>
</dbReference>
<feature type="domain" description="DUF3298" evidence="1">
    <location>
        <begin position="148"/>
        <end position="225"/>
    </location>
</feature>
<protein>
    <submittedName>
        <fullName evidence="3">DUF3298/DUF4163 domain-containing protein</fullName>
    </submittedName>
</protein>
<dbReference type="SUPFAM" id="SSF144015">
    <property type="entry name" value="Peptidoglycan deacetylase N-terminal noncatalytic region"/>
    <property type="match status" value="1"/>
</dbReference>